<dbReference type="PANTHER" id="PTHR30543:SF21">
    <property type="entry name" value="NAD(P)H-DEPENDENT FMN REDUCTASE LOT6"/>
    <property type="match status" value="1"/>
</dbReference>
<comment type="caution">
    <text evidence="2">The sequence shown here is derived from an EMBL/GenBank/DDBJ whole genome shotgun (WGS) entry which is preliminary data.</text>
</comment>
<dbReference type="GO" id="GO:0016491">
    <property type="term" value="F:oxidoreductase activity"/>
    <property type="evidence" value="ECO:0007669"/>
    <property type="project" value="InterPro"/>
</dbReference>
<reference evidence="3 5" key="1">
    <citation type="submission" date="2019-11" db="EMBL/GenBank/DDBJ databases">
        <title>Characterisation of Fundicoccus ignavus gen. nov. sp. nov., a novel genus of the family Aerococcaceae from bulk tank milk.</title>
        <authorList>
            <person name="Siebert A."/>
            <person name="Huptas C."/>
            <person name="Wenning M."/>
            <person name="Scherer S."/>
            <person name="Doll E.V."/>
        </authorList>
    </citation>
    <scope>NUCLEOTIDE SEQUENCE [LARGE SCALE GENOMIC DNA]</scope>
    <source>
        <strain evidence="3 5">DSM 109652</strain>
    </source>
</reference>
<dbReference type="SUPFAM" id="SSF52218">
    <property type="entry name" value="Flavoproteins"/>
    <property type="match status" value="1"/>
</dbReference>
<dbReference type="InterPro" id="IPR029039">
    <property type="entry name" value="Flavoprotein-like_sf"/>
</dbReference>
<gene>
    <name evidence="3" type="ORF">GF867_09165</name>
    <name evidence="2" type="ORF">GIY09_11265</name>
</gene>
<accession>A0A6I2GI77</accession>
<proteinExistence type="predicted"/>
<protein>
    <submittedName>
        <fullName evidence="2">NADPH-dependent oxidoreductase</fullName>
    </submittedName>
</protein>
<sequence length="193" mass="21310">MLKIGIITGSIRDVRVNLAVAEYFKAIADSKNLENVSFEIVDIKDYQLPIFNEALPPAMANKQYNNADVQKWSDKIDGLDGYIFITPEYNKSITSALKNNLDYIGPEFAHKSAGIVGYGSTLGIAAINSLRGILANFKLADVTPHGAFNLFTDFVDMKEFTPSEVHTPTINAVIDDVVAWGWGMKAVRENHLN</sequence>
<dbReference type="EMBL" id="WJQT01000013">
    <property type="protein sequence ID" value="MRJ47732.1"/>
    <property type="molecule type" value="Genomic_DNA"/>
</dbReference>
<dbReference type="Pfam" id="PF03358">
    <property type="entry name" value="FMN_red"/>
    <property type="match status" value="1"/>
</dbReference>
<feature type="domain" description="NADPH-dependent FMN reductase-like" evidence="1">
    <location>
        <begin position="3"/>
        <end position="144"/>
    </location>
</feature>
<dbReference type="Gene3D" id="3.40.50.360">
    <property type="match status" value="1"/>
</dbReference>
<organism evidence="2 4">
    <name type="scientific">Fundicoccus ignavus</name>
    <dbReference type="NCBI Taxonomy" id="2664442"/>
    <lineage>
        <taxon>Bacteria</taxon>
        <taxon>Bacillati</taxon>
        <taxon>Bacillota</taxon>
        <taxon>Bacilli</taxon>
        <taxon>Lactobacillales</taxon>
        <taxon>Aerococcaceae</taxon>
        <taxon>Fundicoccus</taxon>
    </lineage>
</organism>
<dbReference type="AlphaFoldDB" id="A0A6I2GI77"/>
<evidence type="ECO:0000259" key="1">
    <source>
        <dbReference type="Pfam" id="PF03358"/>
    </source>
</evidence>
<dbReference type="EMBL" id="WJQS01000014">
    <property type="protein sequence ID" value="MRI86424.1"/>
    <property type="molecule type" value="Genomic_DNA"/>
</dbReference>
<dbReference type="Proteomes" id="UP000430975">
    <property type="component" value="Unassembled WGS sequence"/>
</dbReference>
<dbReference type="RefSeq" id="WP_153832799.1">
    <property type="nucleotide sequence ID" value="NZ_WJQS01000014.1"/>
</dbReference>
<reference evidence="2 4" key="2">
    <citation type="submission" date="2019-11" db="EMBL/GenBank/DDBJ databases">
        <title>Characterisation of Fundicoccus ignavus gen. nov. sp. nov., a novel genus of the family Aerococcaceae isolated from bulk tank milk.</title>
        <authorList>
            <person name="Siebert A."/>
            <person name="Huptas C."/>
            <person name="Wenning M."/>
            <person name="Scherer S."/>
            <person name="Doll E.V."/>
        </authorList>
    </citation>
    <scope>NUCLEOTIDE SEQUENCE [LARGE SCALE GENOMIC DNA]</scope>
    <source>
        <strain evidence="2 4">WS4759</strain>
    </source>
</reference>
<evidence type="ECO:0000313" key="4">
    <source>
        <dbReference type="Proteomes" id="UP000430975"/>
    </source>
</evidence>
<evidence type="ECO:0000313" key="2">
    <source>
        <dbReference type="EMBL" id="MRI86424.1"/>
    </source>
</evidence>
<keyword evidence="4" id="KW-1185">Reference proteome</keyword>
<dbReference type="InterPro" id="IPR005025">
    <property type="entry name" value="FMN_Rdtase-like_dom"/>
</dbReference>
<evidence type="ECO:0000313" key="3">
    <source>
        <dbReference type="EMBL" id="MRJ47732.1"/>
    </source>
</evidence>
<name>A0A6I2GI77_9LACT</name>
<dbReference type="GO" id="GO:0010181">
    <property type="term" value="F:FMN binding"/>
    <property type="evidence" value="ECO:0007669"/>
    <property type="project" value="TreeGrafter"/>
</dbReference>
<evidence type="ECO:0000313" key="5">
    <source>
        <dbReference type="Proteomes" id="UP000440066"/>
    </source>
</evidence>
<dbReference type="InterPro" id="IPR050712">
    <property type="entry name" value="NAD(P)H-dep_reductase"/>
</dbReference>
<dbReference type="PANTHER" id="PTHR30543">
    <property type="entry name" value="CHROMATE REDUCTASE"/>
    <property type="match status" value="1"/>
</dbReference>
<dbReference type="GO" id="GO:0005829">
    <property type="term" value="C:cytosol"/>
    <property type="evidence" value="ECO:0007669"/>
    <property type="project" value="TreeGrafter"/>
</dbReference>
<dbReference type="Proteomes" id="UP000440066">
    <property type="component" value="Unassembled WGS sequence"/>
</dbReference>